<sequence>MHKLKISATVDWFPRMEVSPNQIKLQRSLKLLSKSTGSSPNISLSLPCEIILFMCSCHSLSTAWAYPSPKAPVLRSVALICGIPCSS</sequence>
<dbReference type="Proteomes" id="UP001295684">
    <property type="component" value="Unassembled WGS sequence"/>
</dbReference>
<proteinExistence type="predicted"/>
<name>A0AAD1Y2E8_EUPCR</name>
<accession>A0AAD1Y2E8</accession>
<dbReference type="EMBL" id="CAMPGE010026427">
    <property type="protein sequence ID" value="CAI2384118.1"/>
    <property type="molecule type" value="Genomic_DNA"/>
</dbReference>
<reference evidence="1" key="1">
    <citation type="submission" date="2023-07" db="EMBL/GenBank/DDBJ databases">
        <authorList>
            <consortium name="AG Swart"/>
            <person name="Singh M."/>
            <person name="Singh A."/>
            <person name="Seah K."/>
            <person name="Emmerich C."/>
        </authorList>
    </citation>
    <scope>NUCLEOTIDE SEQUENCE</scope>
    <source>
        <strain evidence="1">DP1</strain>
    </source>
</reference>
<organism evidence="1 2">
    <name type="scientific">Euplotes crassus</name>
    <dbReference type="NCBI Taxonomy" id="5936"/>
    <lineage>
        <taxon>Eukaryota</taxon>
        <taxon>Sar</taxon>
        <taxon>Alveolata</taxon>
        <taxon>Ciliophora</taxon>
        <taxon>Intramacronucleata</taxon>
        <taxon>Spirotrichea</taxon>
        <taxon>Hypotrichia</taxon>
        <taxon>Euplotida</taxon>
        <taxon>Euplotidae</taxon>
        <taxon>Moneuplotes</taxon>
    </lineage>
</organism>
<evidence type="ECO:0000313" key="2">
    <source>
        <dbReference type="Proteomes" id="UP001295684"/>
    </source>
</evidence>
<gene>
    <name evidence="1" type="ORF">ECRASSUSDP1_LOCUS25639</name>
</gene>
<keyword evidence="2" id="KW-1185">Reference proteome</keyword>
<comment type="caution">
    <text evidence="1">The sequence shown here is derived from an EMBL/GenBank/DDBJ whole genome shotgun (WGS) entry which is preliminary data.</text>
</comment>
<evidence type="ECO:0000313" key="1">
    <source>
        <dbReference type="EMBL" id="CAI2384118.1"/>
    </source>
</evidence>
<protein>
    <submittedName>
        <fullName evidence="1">Uncharacterized protein</fullName>
    </submittedName>
</protein>
<dbReference type="AlphaFoldDB" id="A0AAD1Y2E8"/>